<dbReference type="Gene3D" id="2.10.50.10">
    <property type="entry name" value="Tumor Necrosis Factor Receptor, subunit A, domain 2"/>
    <property type="match status" value="3"/>
</dbReference>
<sequence>MRGTRNHEIFFLLIFFSEPLGVLLLPGLAGGRSRTQRDVHCRENQEYLHGNICCLNCPAGTRLESPCTTAGRRGKCVECDDGTYTSHSNSLKWCIGCTKCREDQQIVKPCIHTQDAECQCKPGRFCVPAEACEVCKKCSRCGKDEVAVRNCTPTANTECKKIQPNLDSSSANIPWIVIVVVLAAVAAVFVGVLFYWKRCRSSDSQRELPGGLKAGQLYNDAEEGRNGESQMLSYTSLILPRPLVRAKPFACIEEERKVLCESLDSSASNSQHSLTGPPLYAAPLQPDEREEKQFPTLIPVNGEESLRKCFEYFEEIDIDCHRRFFRHLGINDNVIKSKDGLPYDDKIHDLLNVWVEKEGIGASLNDLLRALLDLNQRLTAERVKDKAILNDHYFCEE</sequence>
<dbReference type="OMA" id="HEDRIHY"/>
<comment type="subcellular location">
    <subcellularLocation>
        <location evidence="1">Membrane</location>
    </subcellularLocation>
</comment>
<evidence type="ECO:0000256" key="8">
    <source>
        <dbReference type="ARBA" id="ARBA00023180"/>
    </source>
</evidence>
<evidence type="ECO:0000256" key="5">
    <source>
        <dbReference type="ARBA" id="ARBA00023136"/>
    </source>
</evidence>
<reference evidence="13" key="3">
    <citation type="submission" date="2025-09" db="UniProtKB">
        <authorList>
            <consortium name="Ensembl"/>
        </authorList>
    </citation>
    <scope>IDENTIFICATION</scope>
</reference>
<dbReference type="CDD" id="cd08315">
    <property type="entry name" value="Death_TRAILR_DR4_DR5"/>
    <property type="match status" value="1"/>
</dbReference>
<feature type="repeat" description="TNFR-Cys" evidence="9">
    <location>
        <begin position="119"/>
        <end position="159"/>
    </location>
</feature>
<reference evidence="13" key="1">
    <citation type="submission" date="2021-04" db="EMBL/GenBank/DDBJ databases">
        <authorList>
            <consortium name="Wellcome Sanger Institute Data Sharing"/>
        </authorList>
    </citation>
    <scope>NUCLEOTIDE SEQUENCE [LARGE SCALE GENOMIC DNA]</scope>
</reference>
<dbReference type="GeneTree" id="ENSGT00940000165531"/>
<dbReference type="GO" id="GO:0009986">
    <property type="term" value="C:cell surface"/>
    <property type="evidence" value="ECO:0007669"/>
    <property type="project" value="TreeGrafter"/>
</dbReference>
<feature type="disulfide bond" evidence="9">
    <location>
        <begin position="79"/>
        <end position="94"/>
    </location>
</feature>
<keyword evidence="2" id="KW-0053">Apoptosis</keyword>
<keyword evidence="10" id="KW-0812">Transmembrane</keyword>
<feature type="disulfide bond" evidence="9">
    <location>
        <begin position="120"/>
        <end position="135"/>
    </location>
</feature>
<feature type="disulfide bond" evidence="9">
    <location>
        <begin position="100"/>
        <end position="118"/>
    </location>
</feature>
<keyword evidence="7" id="KW-0675">Receptor</keyword>
<accession>A0A671VX50</accession>
<feature type="disulfide bond" evidence="9">
    <location>
        <begin position="138"/>
        <end position="151"/>
    </location>
</feature>
<dbReference type="Proteomes" id="UP000472265">
    <property type="component" value="Chromosome 5"/>
</dbReference>
<gene>
    <name evidence="13" type="primary">LOC115582408</name>
</gene>
<evidence type="ECO:0000256" key="2">
    <source>
        <dbReference type="ARBA" id="ARBA00022703"/>
    </source>
</evidence>
<keyword evidence="14" id="KW-1185">Reference proteome</keyword>
<proteinExistence type="predicted"/>
<feature type="repeat" description="TNFR-Cys" evidence="9">
    <location>
        <begin position="78"/>
        <end position="118"/>
    </location>
</feature>
<evidence type="ECO:0000259" key="11">
    <source>
        <dbReference type="PROSITE" id="PS50017"/>
    </source>
</evidence>
<keyword evidence="10" id="KW-1133">Transmembrane helix</keyword>
<dbReference type="InterPro" id="IPR052491">
    <property type="entry name" value="TNFRSF10"/>
</dbReference>
<dbReference type="Gene3D" id="1.10.533.10">
    <property type="entry name" value="Death Domain, Fas"/>
    <property type="match status" value="1"/>
</dbReference>
<dbReference type="InterPro" id="IPR001368">
    <property type="entry name" value="TNFR/NGFR_Cys_rich_reg"/>
</dbReference>
<dbReference type="GO" id="GO:0005886">
    <property type="term" value="C:plasma membrane"/>
    <property type="evidence" value="ECO:0007669"/>
    <property type="project" value="Ensembl"/>
</dbReference>
<keyword evidence="8" id="KW-0325">Glycoprotein</keyword>
<organism evidence="13 14">
    <name type="scientific">Sparus aurata</name>
    <name type="common">Gilthead sea bream</name>
    <dbReference type="NCBI Taxonomy" id="8175"/>
    <lineage>
        <taxon>Eukaryota</taxon>
        <taxon>Metazoa</taxon>
        <taxon>Chordata</taxon>
        <taxon>Craniata</taxon>
        <taxon>Vertebrata</taxon>
        <taxon>Euteleostomi</taxon>
        <taxon>Actinopterygii</taxon>
        <taxon>Neopterygii</taxon>
        <taxon>Teleostei</taxon>
        <taxon>Neoteleostei</taxon>
        <taxon>Acanthomorphata</taxon>
        <taxon>Eupercaria</taxon>
        <taxon>Spariformes</taxon>
        <taxon>Sparidae</taxon>
        <taxon>Sparus</taxon>
    </lineage>
</organism>
<keyword evidence="6 9" id="KW-1015">Disulfide bond</keyword>
<feature type="domain" description="TNFR-Cys" evidence="12">
    <location>
        <begin position="78"/>
        <end position="118"/>
    </location>
</feature>
<dbReference type="OrthoDB" id="8848202at2759"/>
<dbReference type="InterPro" id="IPR011029">
    <property type="entry name" value="DEATH-like_dom_sf"/>
</dbReference>
<dbReference type="Pfam" id="PF00531">
    <property type="entry name" value="Death"/>
    <property type="match status" value="1"/>
</dbReference>
<feature type="domain" description="Death" evidence="11">
    <location>
        <begin position="322"/>
        <end position="387"/>
    </location>
</feature>
<dbReference type="GO" id="GO:0004888">
    <property type="term" value="F:transmembrane signaling receptor activity"/>
    <property type="evidence" value="ECO:0007669"/>
    <property type="project" value="UniProtKB-ARBA"/>
</dbReference>
<evidence type="ECO:0000256" key="1">
    <source>
        <dbReference type="ARBA" id="ARBA00004370"/>
    </source>
</evidence>
<evidence type="ECO:0000256" key="3">
    <source>
        <dbReference type="ARBA" id="ARBA00022729"/>
    </source>
</evidence>
<evidence type="ECO:0000313" key="14">
    <source>
        <dbReference type="Proteomes" id="UP000472265"/>
    </source>
</evidence>
<dbReference type="PANTHER" id="PTHR46330">
    <property type="entry name" value="TUMOR NECROSIS FACTOR RECEPTOR SUPERFAMILY MEMBER 10B"/>
    <property type="match status" value="1"/>
</dbReference>
<dbReference type="Ensembl" id="ENSSAUT00010032762.1">
    <property type="protein sequence ID" value="ENSSAUP00010031085.1"/>
    <property type="gene ID" value="ENSSAUG00010013284.1"/>
</dbReference>
<feature type="transmembrane region" description="Helical" evidence="10">
    <location>
        <begin position="9"/>
        <end position="29"/>
    </location>
</feature>
<dbReference type="SMART" id="SM00208">
    <property type="entry name" value="TNFR"/>
    <property type="match status" value="3"/>
</dbReference>
<dbReference type="GO" id="GO:0043065">
    <property type="term" value="P:positive regulation of apoptotic process"/>
    <property type="evidence" value="ECO:0007669"/>
    <property type="project" value="Ensembl"/>
</dbReference>
<evidence type="ECO:0000313" key="13">
    <source>
        <dbReference type="Ensembl" id="ENSSAUP00010031085.1"/>
    </source>
</evidence>
<reference evidence="13" key="2">
    <citation type="submission" date="2025-08" db="UniProtKB">
        <authorList>
            <consortium name="Ensembl"/>
        </authorList>
    </citation>
    <scope>IDENTIFICATION</scope>
</reference>
<name>A0A671VX50_SPAAU</name>
<dbReference type="SUPFAM" id="SSF57586">
    <property type="entry name" value="TNF receptor-like"/>
    <property type="match status" value="2"/>
</dbReference>
<dbReference type="SUPFAM" id="SSF47986">
    <property type="entry name" value="DEATH domain"/>
    <property type="match status" value="1"/>
</dbReference>
<feature type="transmembrane region" description="Helical" evidence="10">
    <location>
        <begin position="173"/>
        <end position="196"/>
    </location>
</feature>
<evidence type="ECO:0000256" key="6">
    <source>
        <dbReference type="ARBA" id="ARBA00023157"/>
    </source>
</evidence>
<dbReference type="RefSeq" id="XP_030274232.1">
    <property type="nucleotide sequence ID" value="XM_030418372.1"/>
</dbReference>
<dbReference type="PANTHER" id="PTHR46330:SF6">
    <property type="entry name" value="HEMATOPOIETIC DEATH RECEPTOR-RELATED"/>
    <property type="match status" value="1"/>
</dbReference>
<evidence type="ECO:0000256" key="7">
    <source>
        <dbReference type="ARBA" id="ARBA00023170"/>
    </source>
</evidence>
<dbReference type="GO" id="GO:0036462">
    <property type="term" value="P:TRAIL-activated apoptotic signaling pathway"/>
    <property type="evidence" value="ECO:0007669"/>
    <property type="project" value="TreeGrafter"/>
</dbReference>
<feature type="domain" description="TNFR-Cys" evidence="12">
    <location>
        <begin position="119"/>
        <end position="159"/>
    </location>
</feature>
<evidence type="ECO:0000259" key="12">
    <source>
        <dbReference type="PROSITE" id="PS50050"/>
    </source>
</evidence>
<dbReference type="AlphaFoldDB" id="A0A671VX50"/>
<dbReference type="InterPro" id="IPR034029">
    <property type="entry name" value="TNFRSF10A/B_death"/>
</dbReference>
<evidence type="ECO:0000256" key="9">
    <source>
        <dbReference type="PROSITE-ProRule" id="PRU00206"/>
    </source>
</evidence>
<dbReference type="FunFam" id="2.10.50.10:FF:000004">
    <property type="entry name" value="Tumor necrosis factor receptor superfamily member 6"/>
    <property type="match status" value="1"/>
</dbReference>
<keyword evidence="4" id="KW-0677">Repeat</keyword>
<evidence type="ECO:0000256" key="10">
    <source>
        <dbReference type="SAM" id="Phobius"/>
    </source>
</evidence>
<evidence type="ECO:0000256" key="4">
    <source>
        <dbReference type="ARBA" id="ARBA00022737"/>
    </source>
</evidence>
<protein>
    <submittedName>
        <fullName evidence="13">Hematopoietic death receptor</fullName>
    </submittedName>
</protein>
<dbReference type="InParanoid" id="A0A671VX50"/>
<keyword evidence="3" id="KW-0732">Signal</keyword>
<feature type="disulfide bond" evidence="9">
    <location>
        <begin position="97"/>
        <end position="110"/>
    </location>
</feature>
<dbReference type="Pfam" id="PF00020">
    <property type="entry name" value="TNFR_c6"/>
    <property type="match status" value="2"/>
</dbReference>
<dbReference type="PROSITE" id="PS50050">
    <property type="entry name" value="TNFR_NGFR_2"/>
    <property type="match status" value="2"/>
</dbReference>
<keyword evidence="5 10" id="KW-0472">Membrane</keyword>
<dbReference type="InterPro" id="IPR000488">
    <property type="entry name" value="Death_dom"/>
</dbReference>
<feature type="disulfide bond" evidence="9">
    <location>
        <begin position="141"/>
        <end position="159"/>
    </location>
</feature>
<dbReference type="PROSITE" id="PS50017">
    <property type="entry name" value="DEATH_DOMAIN"/>
    <property type="match status" value="1"/>
</dbReference>
<dbReference type="GeneID" id="115582408"/>